<organism evidence="2 3">
    <name type="scientific">Methanomethylovorans hollandica (strain DSM 15978 / NBRC 107637 / DMS1)</name>
    <dbReference type="NCBI Taxonomy" id="867904"/>
    <lineage>
        <taxon>Archaea</taxon>
        <taxon>Methanobacteriati</taxon>
        <taxon>Methanobacteriota</taxon>
        <taxon>Stenosarchaea group</taxon>
        <taxon>Methanomicrobia</taxon>
        <taxon>Methanosarcinales</taxon>
        <taxon>Methanosarcinaceae</taxon>
        <taxon>Methanomethylovorans</taxon>
    </lineage>
</organism>
<dbReference type="InterPro" id="IPR051829">
    <property type="entry name" value="Multiheme_Cytochr_ET"/>
</dbReference>
<evidence type="ECO:0000313" key="3">
    <source>
        <dbReference type="Proteomes" id="UP000010866"/>
    </source>
</evidence>
<evidence type="ECO:0008006" key="4">
    <source>
        <dbReference type="Google" id="ProtNLM"/>
    </source>
</evidence>
<dbReference type="STRING" id="867904.Metho_0411"/>
<sequence length="512" mass="55623" precursor="true">MKANFLFVIAILMLFISGVYAYIGYSGNEVMAAHYMTDQKWSDSVCMGCHLKVKDEVAGSFHVQQDLAEWSSLRGQGVMLSDMDKDTWLSVYGPLHPGGGDLEEYGADVDCMVCHEQHGLYDYQARVESIASRDIAGAKGAAIEAASKKAQQDPLYVSSYVLNILTPLPIVTEIHDNVNAGPRKEQCSSTCHQGEAVTGAVTWMAANSSEYDVHASVNCVECHATEEHQVGRRIPLDSTHDDHVAVKSCDAQGCHAGISHGGMVDAHLETIECETCHIPLLPGGNVTGVTPINGFNWENGVLEETYHESDFTPTLAWSKGIYNEKLPVVASKDEEGVKLNTFNSIKGVWWDEGLDRDVLNYPDNSSSLGNPIPPAAVKAADSNGDGIVTSSEISSYDGDLNKQPDYPNAVLRSVDLLYQISHNIAGNDVGMASPLQCNDCHGASSSEELQRIHFAEEQPNCTQCHDITPAINWKLLGYDKDPAGNATPTTEILVTIPGQKPLEIEREPAFKE</sequence>
<dbReference type="RefSeq" id="WP_015323849.1">
    <property type="nucleotide sequence ID" value="NC_019977.1"/>
</dbReference>
<dbReference type="PANTHER" id="PTHR35038:SF6">
    <property type="entry name" value="SURFACE LOCALIZED DECAHEME CYTOCHROME C LIPOPROTEIN"/>
    <property type="match status" value="1"/>
</dbReference>
<evidence type="ECO:0000256" key="1">
    <source>
        <dbReference type="ARBA" id="ARBA00022729"/>
    </source>
</evidence>
<dbReference type="OrthoDB" id="141362at2157"/>
<dbReference type="EMBL" id="CP003362">
    <property type="protein sequence ID" value="AGB48680.1"/>
    <property type="molecule type" value="Genomic_DNA"/>
</dbReference>
<evidence type="ECO:0000313" key="2">
    <source>
        <dbReference type="EMBL" id="AGB48680.1"/>
    </source>
</evidence>
<keyword evidence="1" id="KW-0732">Signal</keyword>
<dbReference type="NCBIfam" id="TIGR04314">
    <property type="entry name" value="methano7heme"/>
    <property type="match status" value="1"/>
</dbReference>
<proteinExistence type="predicted"/>
<dbReference type="PROSITE" id="PS00018">
    <property type="entry name" value="EF_HAND_1"/>
    <property type="match status" value="1"/>
</dbReference>
<dbReference type="InterPro" id="IPR018247">
    <property type="entry name" value="EF_Hand_1_Ca_BS"/>
</dbReference>
<reference evidence="3" key="1">
    <citation type="submission" date="2012-02" db="EMBL/GenBank/DDBJ databases">
        <title>Complete sequence of chromosome of Methanomethylovorans hollandica DSM 15978.</title>
        <authorList>
            <person name="Lucas S."/>
            <person name="Copeland A."/>
            <person name="Lapidus A."/>
            <person name="Glavina del Rio T."/>
            <person name="Dalin E."/>
            <person name="Tice H."/>
            <person name="Bruce D."/>
            <person name="Goodwin L."/>
            <person name="Pitluck S."/>
            <person name="Peters L."/>
            <person name="Mikhailova N."/>
            <person name="Held B."/>
            <person name="Kyrpides N."/>
            <person name="Mavromatis K."/>
            <person name="Ivanova N."/>
            <person name="Brettin T."/>
            <person name="Detter J.C."/>
            <person name="Han C."/>
            <person name="Larimer F."/>
            <person name="Land M."/>
            <person name="Hauser L."/>
            <person name="Markowitz V."/>
            <person name="Cheng J.-F."/>
            <person name="Hugenholtz P."/>
            <person name="Woyke T."/>
            <person name="Wu D."/>
            <person name="Spring S."/>
            <person name="Schroeder M."/>
            <person name="Brambilla E."/>
            <person name="Klenk H.-P."/>
            <person name="Eisen J.A."/>
        </authorList>
    </citation>
    <scope>NUCLEOTIDE SEQUENCE [LARGE SCALE GENOMIC DNA]</scope>
    <source>
        <strain evidence="3">DSM 15978 / NBRC 107637 / DMS1</strain>
    </source>
</reference>
<dbReference type="GO" id="GO:0016491">
    <property type="term" value="F:oxidoreductase activity"/>
    <property type="evidence" value="ECO:0007669"/>
    <property type="project" value="TreeGrafter"/>
</dbReference>
<dbReference type="PANTHER" id="PTHR35038">
    <property type="entry name" value="DISSIMILATORY SULFITE REDUCTASE SIRA"/>
    <property type="match status" value="1"/>
</dbReference>
<dbReference type="InterPro" id="IPR027594">
    <property type="entry name" value="Methanoheme_cyt"/>
</dbReference>
<dbReference type="Proteomes" id="UP000010866">
    <property type="component" value="Chromosome"/>
</dbReference>
<dbReference type="InterPro" id="IPR036280">
    <property type="entry name" value="Multihaem_cyt_sf"/>
</dbReference>
<gene>
    <name evidence="2" type="ordered locus">Metho_0411</name>
</gene>
<dbReference type="HOGENOM" id="CLU_531711_0_0_2"/>
<name>L0KVF9_METHD</name>
<accession>L0KVF9</accession>
<dbReference type="SUPFAM" id="SSF48695">
    <property type="entry name" value="Multiheme cytochromes"/>
    <property type="match status" value="2"/>
</dbReference>
<dbReference type="GeneID" id="14407517"/>
<keyword evidence="3" id="KW-1185">Reference proteome</keyword>
<dbReference type="AlphaFoldDB" id="L0KVF9"/>
<dbReference type="KEGG" id="mhz:Metho_0411"/>
<protein>
    <recommendedName>
        <fullName evidence="4">Methanogenesis multiheme c-type cytochrome</fullName>
    </recommendedName>
</protein>